<protein>
    <submittedName>
        <fullName evidence="10">Sorting nexin-27</fullName>
    </submittedName>
</protein>
<comment type="caution">
    <text evidence="10">The sequence shown here is derived from an EMBL/GenBank/DDBJ whole genome shotgun (WGS) entry which is preliminary data.</text>
</comment>
<dbReference type="InterPro" id="IPR000159">
    <property type="entry name" value="RA_dom"/>
</dbReference>
<accession>A0ABQ8J7U1</accession>
<dbReference type="InterPro" id="IPR037827">
    <property type="entry name" value="SNX27_FERM-like_dom"/>
</dbReference>
<feature type="domain" description="PX" evidence="8">
    <location>
        <begin position="153"/>
        <end position="290"/>
    </location>
</feature>
<dbReference type="CDD" id="cd23070">
    <property type="entry name" value="PDZ_SNX27-like"/>
    <property type="match status" value="1"/>
</dbReference>
<feature type="domain" description="Ras-associating" evidence="9">
    <location>
        <begin position="295"/>
        <end position="385"/>
    </location>
</feature>
<dbReference type="SUPFAM" id="SSF54236">
    <property type="entry name" value="Ubiquitin-like"/>
    <property type="match status" value="1"/>
</dbReference>
<gene>
    <name evidence="10" type="primary">SNX27</name>
    <name evidence="10" type="ORF">DERP_003998</name>
</gene>
<feature type="domain" description="PDZ" evidence="7">
    <location>
        <begin position="64"/>
        <end position="157"/>
    </location>
</feature>
<evidence type="ECO:0000259" key="7">
    <source>
        <dbReference type="PROSITE" id="PS50106"/>
    </source>
</evidence>
<proteinExistence type="predicted"/>
<dbReference type="Gene3D" id="3.10.20.90">
    <property type="entry name" value="Phosphatidylinositol 3-kinase Catalytic Subunit, Chain A, domain 1"/>
    <property type="match status" value="1"/>
</dbReference>
<feature type="region of interest" description="Disordered" evidence="6">
    <location>
        <begin position="1"/>
        <end position="55"/>
    </location>
</feature>
<feature type="compositionally biased region" description="Low complexity" evidence="6">
    <location>
        <begin position="15"/>
        <end position="53"/>
    </location>
</feature>
<feature type="compositionally biased region" description="Low complexity" evidence="6">
    <location>
        <begin position="566"/>
        <end position="577"/>
    </location>
</feature>
<dbReference type="Pfam" id="PF00595">
    <property type="entry name" value="PDZ"/>
    <property type="match status" value="1"/>
</dbReference>
<feature type="region of interest" description="Disordered" evidence="6">
    <location>
        <begin position="547"/>
        <end position="577"/>
    </location>
</feature>
<dbReference type="PROSITE" id="PS50195">
    <property type="entry name" value="PX"/>
    <property type="match status" value="1"/>
</dbReference>
<evidence type="ECO:0000256" key="2">
    <source>
        <dbReference type="ARBA" id="ARBA00004412"/>
    </source>
</evidence>
<dbReference type="Gene3D" id="1.20.80.60">
    <property type="match status" value="1"/>
</dbReference>
<dbReference type="PROSITE" id="PS50106">
    <property type="entry name" value="PDZ"/>
    <property type="match status" value="1"/>
</dbReference>
<dbReference type="CDD" id="cd13338">
    <property type="entry name" value="FERM-like_C_SNX27"/>
    <property type="match status" value="1"/>
</dbReference>
<evidence type="ECO:0000256" key="6">
    <source>
        <dbReference type="SAM" id="MobiDB-lite"/>
    </source>
</evidence>
<keyword evidence="11" id="KW-1185">Reference proteome</keyword>
<dbReference type="InterPro" id="IPR037833">
    <property type="entry name" value="SNX27_PX"/>
</dbReference>
<reference evidence="10 11" key="2">
    <citation type="journal article" date="2022" name="Mol. Biol. Evol.">
        <title>Comparative Genomics Reveals Insights into the Divergent Evolution of Astigmatic Mites and Household Pest Adaptations.</title>
        <authorList>
            <person name="Xiong Q."/>
            <person name="Wan A.T."/>
            <person name="Liu X."/>
            <person name="Fung C.S."/>
            <person name="Xiao X."/>
            <person name="Malainual N."/>
            <person name="Hou J."/>
            <person name="Wang L."/>
            <person name="Wang M."/>
            <person name="Yang K.Y."/>
            <person name="Cui Y."/>
            <person name="Leung E.L."/>
            <person name="Nong W."/>
            <person name="Shin S.K."/>
            <person name="Au S.W."/>
            <person name="Jeong K.Y."/>
            <person name="Chew F.T."/>
            <person name="Hui J.H."/>
            <person name="Leung T.F."/>
            <person name="Tungtrongchitr A."/>
            <person name="Zhong N."/>
            <person name="Liu Z."/>
            <person name="Tsui S.K."/>
        </authorList>
    </citation>
    <scope>NUCLEOTIDE SEQUENCE [LARGE SCALE GENOMIC DNA]</scope>
    <source>
        <strain evidence="10">Derp</strain>
    </source>
</reference>
<dbReference type="SMART" id="SM00228">
    <property type="entry name" value="PDZ"/>
    <property type="match status" value="1"/>
</dbReference>
<evidence type="ECO:0000259" key="8">
    <source>
        <dbReference type="PROSITE" id="PS50195"/>
    </source>
</evidence>
<dbReference type="Proteomes" id="UP000887458">
    <property type="component" value="Unassembled WGS sequence"/>
</dbReference>
<evidence type="ECO:0000313" key="10">
    <source>
        <dbReference type="EMBL" id="KAH9418672.1"/>
    </source>
</evidence>
<evidence type="ECO:0000256" key="3">
    <source>
        <dbReference type="ARBA" id="ARBA00022753"/>
    </source>
</evidence>
<dbReference type="SUPFAM" id="SSF64268">
    <property type="entry name" value="PX domain"/>
    <property type="match status" value="1"/>
</dbReference>
<evidence type="ECO:0000256" key="1">
    <source>
        <dbReference type="ARBA" id="ARBA00004184"/>
    </source>
</evidence>
<reference evidence="10 11" key="1">
    <citation type="journal article" date="2018" name="J. Allergy Clin. Immunol.">
        <title>High-quality assembly of Dermatophagoides pteronyssinus genome and transcriptome reveals a wide range of novel allergens.</title>
        <authorList>
            <person name="Liu X.Y."/>
            <person name="Yang K.Y."/>
            <person name="Wang M.Q."/>
            <person name="Kwok J.S."/>
            <person name="Zeng X."/>
            <person name="Yang Z."/>
            <person name="Xiao X.J."/>
            <person name="Lau C.P."/>
            <person name="Li Y."/>
            <person name="Huang Z.M."/>
            <person name="Ba J.G."/>
            <person name="Yim A.K."/>
            <person name="Ouyang C.Y."/>
            <person name="Ngai S.M."/>
            <person name="Chan T.F."/>
            <person name="Leung E.L."/>
            <person name="Liu L."/>
            <person name="Liu Z.G."/>
            <person name="Tsui S.K."/>
        </authorList>
    </citation>
    <scope>NUCLEOTIDE SEQUENCE [LARGE SCALE GENOMIC DNA]</scope>
    <source>
        <strain evidence="10">Derp</strain>
    </source>
</reference>
<dbReference type="EMBL" id="NJHN03000062">
    <property type="protein sequence ID" value="KAH9418672.1"/>
    <property type="molecule type" value="Genomic_DNA"/>
</dbReference>
<name>A0ABQ8J7U1_DERPT</name>
<dbReference type="Pfam" id="PF00787">
    <property type="entry name" value="PX"/>
    <property type="match status" value="1"/>
</dbReference>
<dbReference type="SUPFAM" id="SSF50156">
    <property type="entry name" value="PDZ domain-like"/>
    <property type="match status" value="1"/>
</dbReference>
<dbReference type="InterPro" id="IPR001683">
    <property type="entry name" value="PX_dom"/>
</dbReference>
<evidence type="ECO:0000313" key="11">
    <source>
        <dbReference type="Proteomes" id="UP000887458"/>
    </source>
</evidence>
<keyword evidence="5" id="KW-0472">Membrane</keyword>
<dbReference type="InterPro" id="IPR029071">
    <property type="entry name" value="Ubiquitin-like_domsf"/>
</dbReference>
<organism evidence="10 11">
    <name type="scientific">Dermatophagoides pteronyssinus</name>
    <name type="common">European house dust mite</name>
    <dbReference type="NCBI Taxonomy" id="6956"/>
    <lineage>
        <taxon>Eukaryota</taxon>
        <taxon>Metazoa</taxon>
        <taxon>Ecdysozoa</taxon>
        <taxon>Arthropoda</taxon>
        <taxon>Chelicerata</taxon>
        <taxon>Arachnida</taxon>
        <taxon>Acari</taxon>
        <taxon>Acariformes</taxon>
        <taxon>Sarcoptiformes</taxon>
        <taxon>Astigmata</taxon>
        <taxon>Psoroptidia</taxon>
        <taxon>Analgoidea</taxon>
        <taxon>Pyroglyphidae</taxon>
        <taxon>Dermatophagoidinae</taxon>
        <taxon>Dermatophagoides</taxon>
    </lineage>
</organism>
<dbReference type="CDD" id="cd06886">
    <property type="entry name" value="PX_SNX27"/>
    <property type="match status" value="1"/>
</dbReference>
<dbReference type="InterPro" id="IPR036034">
    <property type="entry name" value="PDZ_sf"/>
</dbReference>
<dbReference type="InterPro" id="IPR036871">
    <property type="entry name" value="PX_dom_sf"/>
</dbReference>
<dbReference type="Gene3D" id="2.30.42.10">
    <property type="match status" value="1"/>
</dbReference>
<evidence type="ECO:0000259" key="9">
    <source>
        <dbReference type="PROSITE" id="PS50200"/>
    </source>
</evidence>
<dbReference type="InterPro" id="IPR001478">
    <property type="entry name" value="PDZ"/>
</dbReference>
<feature type="compositionally biased region" description="Polar residues" evidence="6">
    <location>
        <begin position="1"/>
        <end position="14"/>
    </location>
</feature>
<sequence length="577" mass="65914">MAENFPNNQMTNAESSSSSSPPPSSSSSSIPSSSSTTIATTTTTSSSITPTSSKLGDYVSGPHLVTIYKTETGFGFNVRGQVSEGGPLRSINGELYAPLQHVSAVLENGAAEKAGIRKGDRILEVNGVNVEGATHKQVVDLIKSSGDKLLLTVISVTPREAEKLEPSDDTNNFVYDYSEKRSLPITIPDYNWIEKNNGERYCVFNIYMAGRHLCSRRYREFLNLHNNLKREFNEFTFPKFPGKWPFSLSYQQLDSRRRGLESYIEKVCAVRVIGESDIIQEFLTDYDDEHGTNQTPVDLKILLPNRTAITITVKKNSCTKDVYDAIIEKINLSPEIARYFAIFEIVEQGFERKLQSNEFPYNLYIQNIQNTSAASTCLMMKKWFFYLPTEIELCSRQDLLETFFFYQTIEDVNKGQIKAGNKLYELKALQEISKKSEYLKLARKLDGYGEITFPHCASDARKEGHIMCIVGYDSFKLQACHEDGAIENKKIEFQWDTLKEWYVDDEGISFVFVYNKPDNKLRRVRIHTPYNIFLNECFDKVMEERKYHQQQQKHQQSTPDQSPIKSLQSQSSVQQQQ</sequence>
<dbReference type="Pfam" id="PF00788">
    <property type="entry name" value="RA"/>
    <property type="match status" value="1"/>
</dbReference>
<comment type="subcellular location">
    <subcellularLocation>
        <location evidence="2">Early endosome</location>
    </subcellularLocation>
    <subcellularLocation>
        <location evidence="1">Endomembrane system</location>
        <topology evidence="1">Peripheral membrane protein</topology>
    </subcellularLocation>
</comment>
<dbReference type="PANTHER" id="PTHR12431:SF19">
    <property type="entry name" value="SORTING NEXIN-27"/>
    <property type="match status" value="1"/>
</dbReference>
<dbReference type="PROSITE" id="PS50200">
    <property type="entry name" value="RA"/>
    <property type="match status" value="1"/>
</dbReference>
<keyword evidence="4" id="KW-0446">Lipid-binding</keyword>
<dbReference type="Gene3D" id="3.30.1520.10">
    <property type="entry name" value="Phox-like domain"/>
    <property type="match status" value="1"/>
</dbReference>
<dbReference type="SMART" id="SM00312">
    <property type="entry name" value="PX"/>
    <property type="match status" value="1"/>
</dbReference>
<dbReference type="PANTHER" id="PTHR12431">
    <property type="entry name" value="SORTING NEXIN 17 AND 27"/>
    <property type="match status" value="1"/>
</dbReference>
<evidence type="ECO:0000256" key="4">
    <source>
        <dbReference type="ARBA" id="ARBA00023121"/>
    </source>
</evidence>
<evidence type="ECO:0000256" key="5">
    <source>
        <dbReference type="ARBA" id="ARBA00023136"/>
    </source>
</evidence>
<keyword evidence="3" id="KW-0967">Endosome</keyword>